<dbReference type="InterPro" id="IPR027359">
    <property type="entry name" value="Volt_channel_dom_sf"/>
</dbReference>
<dbReference type="Pfam" id="PF00520">
    <property type="entry name" value="Ion_trans"/>
    <property type="match status" value="1"/>
</dbReference>
<evidence type="ECO:0000256" key="6">
    <source>
        <dbReference type="ARBA" id="ARBA00022882"/>
    </source>
</evidence>
<dbReference type="GO" id="GO:0001508">
    <property type="term" value="P:action potential"/>
    <property type="evidence" value="ECO:0007669"/>
    <property type="project" value="TreeGrafter"/>
</dbReference>
<feature type="transmembrane region" description="Helical" evidence="12">
    <location>
        <begin position="200"/>
        <end position="221"/>
    </location>
</feature>
<keyword evidence="3" id="KW-0633">Potassium transport</keyword>
<evidence type="ECO:0000256" key="8">
    <source>
        <dbReference type="ARBA" id="ARBA00022989"/>
    </source>
</evidence>
<reference evidence="14" key="1">
    <citation type="submission" date="2018-05" db="EMBL/GenBank/DDBJ databases">
        <authorList>
            <person name="Lanie J.A."/>
            <person name="Ng W.-L."/>
            <person name="Kazmierczak K.M."/>
            <person name="Andrzejewski T.M."/>
            <person name="Davidsen T.M."/>
            <person name="Wayne K.J."/>
            <person name="Tettelin H."/>
            <person name="Glass J.I."/>
            <person name="Rusch D."/>
            <person name="Podicherti R."/>
            <person name="Tsui H.-C.T."/>
            <person name="Winkler M.E."/>
        </authorList>
    </citation>
    <scope>NUCLEOTIDE SEQUENCE</scope>
</reference>
<keyword evidence="5" id="KW-0631">Potassium channel</keyword>
<dbReference type="PANTHER" id="PTHR11537">
    <property type="entry name" value="VOLTAGE-GATED POTASSIUM CHANNEL"/>
    <property type="match status" value="1"/>
</dbReference>
<sequence length="245" mass="27680">MRIKQIVEDTSTPAGRIFDATILMLILVSVASFSLETLPGLSPDQMQWLRWVEIITVAIFTIEYALRVAVATSRRGFIFSFYGLIDLIAILPFYVSFGLDFRSLRAFRLLRVIRVFKLTGYHLAVRRLHDAIMLAKEELLVYLGVSIMLVYISAVGIYYFEHAVQPDKFLSIFHSLWWSIVTLTTVGYGDVVPITIGGRLFTFFILLIGLGIVAVPSGVLASALSEVREHEAEATRRETQKAEER</sequence>
<evidence type="ECO:0000256" key="7">
    <source>
        <dbReference type="ARBA" id="ARBA00022958"/>
    </source>
</evidence>
<dbReference type="InterPro" id="IPR005821">
    <property type="entry name" value="Ion_trans_dom"/>
</dbReference>
<evidence type="ECO:0000256" key="9">
    <source>
        <dbReference type="ARBA" id="ARBA00023065"/>
    </source>
</evidence>
<evidence type="ECO:0000256" key="2">
    <source>
        <dbReference type="ARBA" id="ARBA00022448"/>
    </source>
</evidence>
<evidence type="ECO:0000256" key="1">
    <source>
        <dbReference type="ARBA" id="ARBA00004141"/>
    </source>
</evidence>
<dbReference type="GO" id="GO:0008076">
    <property type="term" value="C:voltage-gated potassium channel complex"/>
    <property type="evidence" value="ECO:0007669"/>
    <property type="project" value="InterPro"/>
</dbReference>
<keyword evidence="8 12" id="KW-1133">Transmembrane helix</keyword>
<evidence type="ECO:0000256" key="11">
    <source>
        <dbReference type="ARBA" id="ARBA00023303"/>
    </source>
</evidence>
<keyword evidence="9" id="KW-0406">Ion transport</keyword>
<feature type="transmembrane region" description="Helical" evidence="12">
    <location>
        <begin position="169"/>
        <end position="188"/>
    </location>
</feature>
<evidence type="ECO:0000256" key="10">
    <source>
        <dbReference type="ARBA" id="ARBA00023136"/>
    </source>
</evidence>
<protein>
    <recommendedName>
        <fullName evidence="13">Ion transport domain-containing protein</fullName>
    </recommendedName>
</protein>
<dbReference type="SUPFAM" id="SSF81324">
    <property type="entry name" value="Voltage-gated potassium channels"/>
    <property type="match status" value="1"/>
</dbReference>
<dbReference type="Gene3D" id="1.10.287.70">
    <property type="match status" value="1"/>
</dbReference>
<dbReference type="PRINTS" id="PR00169">
    <property type="entry name" value="KCHANNEL"/>
</dbReference>
<dbReference type="Gene3D" id="1.20.120.350">
    <property type="entry name" value="Voltage-gated potassium channels. Chain C"/>
    <property type="match status" value="1"/>
</dbReference>
<organism evidence="14">
    <name type="scientific">marine metagenome</name>
    <dbReference type="NCBI Taxonomy" id="408172"/>
    <lineage>
        <taxon>unclassified sequences</taxon>
        <taxon>metagenomes</taxon>
        <taxon>ecological metagenomes</taxon>
    </lineage>
</organism>
<feature type="transmembrane region" description="Helical" evidence="12">
    <location>
        <begin position="78"/>
        <end position="97"/>
    </location>
</feature>
<dbReference type="GO" id="GO:0005249">
    <property type="term" value="F:voltage-gated potassium channel activity"/>
    <property type="evidence" value="ECO:0007669"/>
    <property type="project" value="InterPro"/>
</dbReference>
<name>A0A381RZB0_9ZZZZ</name>
<keyword evidence="11" id="KW-0407">Ion channel</keyword>
<feature type="domain" description="Ion transport" evidence="13">
    <location>
        <begin position="16"/>
        <end position="231"/>
    </location>
</feature>
<comment type="subcellular location">
    <subcellularLocation>
        <location evidence="1">Membrane</location>
        <topology evidence="1">Multi-pass membrane protein</topology>
    </subcellularLocation>
</comment>
<keyword evidence="6" id="KW-0851">Voltage-gated channel</keyword>
<evidence type="ECO:0000256" key="12">
    <source>
        <dbReference type="SAM" id="Phobius"/>
    </source>
</evidence>
<feature type="transmembrane region" description="Helical" evidence="12">
    <location>
        <begin position="48"/>
        <end position="66"/>
    </location>
</feature>
<evidence type="ECO:0000256" key="5">
    <source>
        <dbReference type="ARBA" id="ARBA00022826"/>
    </source>
</evidence>
<evidence type="ECO:0000313" key="14">
    <source>
        <dbReference type="EMBL" id="SUZ97195.1"/>
    </source>
</evidence>
<keyword evidence="2" id="KW-0813">Transport</keyword>
<evidence type="ECO:0000259" key="13">
    <source>
        <dbReference type="Pfam" id="PF00520"/>
    </source>
</evidence>
<dbReference type="AlphaFoldDB" id="A0A381RZB0"/>
<keyword evidence="10 12" id="KW-0472">Membrane</keyword>
<evidence type="ECO:0000256" key="4">
    <source>
        <dbReference type="ARBA" id="ARBA00022692"/>
    </source>
</evidence>
<feature type="transmembrane region" description="Helical" evidence="12">
    <location>
        <begin position="139"/>
        <end position="160"/>
    </location>
</feature>
<evidence type="ECO:0000256" key="3">
    <source>
        <dbReference type="ARBA" id="ARBA00022538"/>
    </source>
</evidence>
<keyword evidence="7" id="KW-0630">Potassium</keyword>
<gene>
    <name evidence="14" type="ORF">METZ01_LOCUS50049</name>
</gene>
<proteinExistence type="predicted"/>
<feature type="transmembrane region" description="Helical" evidence="12">
    <location>
        <begin position="21"/>
        <end position="42"/>
    </location>
</feature>
<keyword evidence="4 12" id="KW-0812">Transmembrane</keyword>
<accession>A0A381RZB0</accession>
<dbReference type="PANTHER" id="PTHR11537:SF254">
    <property type="entry name" value="POTASSIUM VOLTAGE-GATED CHANNEL PROTEIN SHAB"/>
    <property type="match status" value="1"/>
</dbReference>
<dbReference type="EMBL" id="UINC01002486">
    <property type="protein sequence ID" value="SUZ97195.1"/>
    <property type="molecule type" value="Genomic_DNA"/>
</dbReference>
<dbReference type="InterPro" id="IPR028325">
    <property type="entry name" value="VG_K_chnl"/>
</dbReference>